<evidence type="ECO:0000313" key="3">
    <source>
        <dbReference type="Proteomes" id="UP000831534"/>
    </source>
</evidence>
<sequence>MFAAKGKQNRLYCRDNGFGGDDVNADAAWFSWQVLAGAAVLCLGLTAWCAPAFVRLWRGRADLLGAGALVSAGALLAQVPAGYGGAAYHLLGVNLACLMLGGRAAWCVACFWLLVAETLRYGTGFVAV</sequence>
<organism evidence="2 3">
    <name type="scientific">Conchiformibius kuhniae</name>
    <dbReference type="NCBI Taxonomy" id="211502"/>
    <lineage>
        <taxon>Bacteria</taxon>
        <taxon>Pseudomonadati</taxon>
        <taxon>Pseudomonadota</taxon>
        <taxon>Betaproteobacteria</taxon>
        <taxon>Neisseriales</taxon>
        <taxon>Neisseriaceae</taxon>
        <taxon>Conchiformibius</taxon>
    </lineage>
</organism>
<name>A0A8T9MUM9_9NEIS</name>
<keyword evidence="1" id="KW-0812">Transmembrane</keyword>
<dbReference type="Proteomes" id="UP000831534">
    <property type="component" value="Chromosome"/>
</dbReference>
<accession>A0A8T9MUM9</accession>
<feature type="transmembrane region" description="Helical" evidence="1">
    <location>
        <begin position="61"/>
        <end position="81"/>
    </location>
</feature>
<feature type="transmembrane region" description="Helical" evidence="1">
    <location>
        <begin position="30"/>
        <end position="54"/>
    </location>
</feature>
<reference evidence="2" key="1">
    <citation type="submission" date="2021-12" db="EMBL/GenBank/DDBJ databases">
        <authorList>
            <person name="Veyrier F.J."/>
        </authorList>
    </citation>
    <scope>NUCLEOTIDE SEQUENCE</scope>
    <source>
        <strain evidence="2">17694</strain>
    </source>
</reference>
<dbReference type="EMBL" id="CP091521">
    <property type="protein sequence ID" value="UOP04206.1"/>
    <property type="molecule type" value="Genomic_DNA"/>
</dbReference>
<keyword evidence="1" id="KW-1133">Transmembrane helix</keyword>
<gene>
    <name evidence="2" type="ORF">LVJ77_07175</name>
</gene>
<keyword evidence="3" id="KW-1185">Reference proteome</keyword>
<proteinExistence type="predicted"/>
<evidence type="ECO:0000313" key="2">
    <source>
        <dbReference type="EMBL" id="UOP04206.1"/>
    </source>
</evidence>
<feature type="transmembrane region" description="Helical" evidence="1">
    <location>
        <begin position="87"/>
        <end position="115"/>
    </location>
</feature>
<keyword evidence="1" id="KW-0472">Membrane</keyword>
<dbReference type="AlphaFoldDB" id="A0A8T9MUM9"/>
<evidence type="ECO:0000256" key="1">
    <source>
        <dbReference type="SAM" id="Phobius"/>
    </source>
</evidence>
<reference evidence="2" key="2">
    <citation type="journal article" date="2022" name="Res Sq">
        <title>Evolution of multicellular longitudinally dividing oral cavity symbionts (Neisseriaceae).</title>
        <authorList>
            <person name="Nyongesa S."/>
            <person name="Weber P."/>
            <person name="Bernet E."/>
            <person name="Pullido F."/>
            <person name="Nieckarz M."/>
            <person name="Delaby M."/>
            <person name="Nieves C."/>
            <person name="Viehboeck T."/>
            <person name="Krause N."/>
            <person name="Rivera-Millot A."/>
            <person name="Nakamura A."/>
            <person name="Vischer N."/>
            <person name="VanNieuwenhze M."/>
            <person name="Brun Y."/>
            <person name="Cava F."/>
            <person name="Bulgheresi S."/>
            <person name="Veyrier F."/>
        </authorList>
    </citation>
    <scope>NUCLEOTIDE SEQUENCE</scope>
    <source>
        <strain evidence="2">17694</strain>
    </source>
</reference>
<protein>
    <submittedName>
        <fullName evidence="2">Uncharacterized protein</fullName>
    </submittedName>
</protein>